<organism evidence="4 5">
    <name type="scientific">Cladonia borealis</name>
    <dbReference type="NCBI Taxonomy" id="184061"/>
    <lineage>
        <taxon>Eukaryota</taxon>
        <taxon>Fungi</taxon>
        <taxon>Dikarya</taxon>
        <taxon>Ascomycota</taxon>
        <taxon>Pezizomycotina</taxon>
        <taxon>Lecanoromycetes</taxon>
        <taxon>OSLEUM clade</taxon>
        <taxon>Lecanoromycetidae</taxon>
        <taxon>Lecanorales</taxon>
        <taxon>Lecanorineae</taxon>
        <taxon>Cladoniaceae</taxon>
        <taxon>Cladonia</taxon>
    </lineage>
</organism>
<evidence type="ECO:0000259" key="3">
    <source>
        <dbReference type="Pfam" id="PF01370"/>
    </source>
</evidence>
<dbReference type="Gene3D" id="3.40.50.720">
    <property type="entry name" value="NAD(P)-binding Rossmann-like Domain"/>
    <property type="match status" value="1"/>
</dbReference>
<keyword evidence="1" id="KW-0560">Oxidoreductase</keyword>
<dbReference type="InterPro" id="IPR001509">
    <property type="entry name" value="Epimerase_deHydtase"/>
</dbReference>
<dbReference type="Pfam" id="PF01370">
    <property type="entry name" value="Epimerase"/>
    <property type="match status" value="1"/>
</dbReference>
<name>A0AA39V1U6_9LECA</name>
<comment type="caution">
    <text evidence="4">The sequence shown here is derived from an EMBL/GenBank/DDBJ whole genome shotgun (WGS) entry which is preliminary data.</text>
</comment>
<evidence type="ECO:0000313" key="4">
    <source>
        <dbReference type="EMBL" id="KAK0512532.1"/>
    </source>
</evidence>
<dbReference type="PANTHER" id="PTHR10366:SF564">
    <property type="entry name" value="STEROL-4-ALPHA-CARBOXYLATE 3-DEHYDROGENASE, DECARBOXYLATING"/>
    <property type="match status" value="1"/>
</dbReference>
<accession>A0AA39V1U6</accession>
<sequence length="341" mass="37411">MSLQSVVLTGVTGNVGAIVLEYLLEGGMTVNAVLRSFANSKEFLEQRYPHEVATGKLRFTEIPDMGIEGVFDAPAKNASAIIHVATPLSDSDFKATMIEPAWQIDHSILEAANRSLTVKRVIVTGSIVAVMKLPEDLLKDETFNEENYNPITLEEAVTNVSSAYQYSKVSSELKAQEYMAKEDRSFDLVLLLAPSIIGRSIQQGFKANKDGIGGMSSLYNNLFDRDAVGSIFPFVMDVDDVARTHVKSLQTSAVPGNMRYLLIGGEMGAAQLANKLRANYPKLQSRVPAGGKEEPWPKTMAKCDISRSEKIFGSNWVSWWDSARATVEDILAYEANHPVVV</sequence>
<dbReference type="InterPro" id="IPR050425">
    <property type="entry name" value="NAD(P)_dehydrat-like"/>
</dbReference>
<gene>
    <name evidence="4" type="ORF">JMJ35_004549</name>
</gene>
<dbReference type="Proteomes" id="UP001166286">
    <property type="component" value="Unassembled WGS sequence"/>
</dbReference>
<comment type="similarity">
    <text evidence="2">Belongs to the NAD(P)-dependent epimerase/dehydratase family. Dihydroflavonol-4-reductase subfamily.</text>
</comment>
<feature type="domain" description="NAD-dependent epimerase/dehydratase" evidence="3">
    <location>
        <begin position="6"/>
        <end position="207"/>
    </location>
</feature>
<dbReference type="EMBL" id="JAFEKC020000009">
    <property type="protein sequence ID" value="KAK0512532.1"/>
    <property type="molecule type" value="Genomic_DNA"/>
</dbReference>
<reference evidence="4" key="1">
    <citation type="submission" date="2023-03" db="EMBL/GenBank/DDBJ databases">
        <title>Complete genome of Cladonia borealis.</title>
        <authorList>
            <person name="Park H."/>
        </authorList>
    </citation>
    <scope>NUCLEOTIDE SEQUENCE</scope>
    <source>
        <strain evidence="4">ANT050790</strain>
    </source>
</reference>
<keyword evidence="5" id="KW-1185">Reference proteome</keyword>
<proteinExistence type="inferred from homology"/>
<dbReference type="AlphaFoldDB" id="A0AA39V1U6"/>
<dbReference type="PANTHER" id="PTHR10366">
    <property type="entry name" value="NAD DEPENDENT EPIMERASE/DEHYDRATASE"/>
    <property type="match status" value="1"/>
</dbReference>
<protein>
    <recommendedName>
        <fullName evidence="3">NAD-dependent epimerase/dehydratase domain-containing protein</fullName>
    </recommendedName>
</protein>
<dbReference type="InterPro" id="IPR036291">
    <property type="entry name" value="NAD(P)-bd_dom_sf"/>
</dbReference>
<dbReference type="SUPFAM" id="SSF51735">
    <property type="entry name" value="NAD(P)-binding Rossmann-fold domains"/>
    <property type="match status" value="1"/>
</dbReference>
<evidence type="ECO:0000256" key="1">
    <source>
        <dbReference type="ARBA" id="ARBA00023002"/>
    </source>
</evidence>
<dbReference type="GO" id="GO:0016616">
    <property type="term" value="F:oxidoreductase activity, acting on the CH-OH group of donors, NAD or NADP as acceptor"/>
    <property type="evidence" value="ECO:0007669"/>
    <property type="project" value="TreeGrafter"/>
</dbReference>
<evidence type="ECO:0000256" key="2">
    <source>
        <dbReference type="ARBA" id="ARBA00023445"/>
    </source>
</evidence>
<evidence type="ECO:0000313" key="5">
    <source>
        <dbReference type="Proteomes" id="UP001166286"/>
    </source>
</evidence>